<evidence type="ECO:0000313" key="2">
    <source>
        <dbReference type="EMBL" id="PSW04432.1"/>
    </source>
</evidence>
<gene>
    <name evidence="2" type="primary">sufT</name>
    <name evidence="2" type="ORF">C9I89_14010</name>
</gene>
<dbReference type="PANTHER" id="PTHR42831:SF1">
    <property type="entry name" value="FE-S PROTEIN MATURATION AUXILIARY FACTOR YITW"/>
    <property type="match status" value="1"/>
</dbReference>
<accession>A0A2T3MWW6</accession>
<dbReference type="OrthoDB" id="9805360at2"/>
<dbReference type="RefSeq" id="WP_107283961.1">
    <property type="nucleotide sequence ID" value="NZ_PYMC01000009.1"/>
</dbReference>
<reference evidence="2 3" key="1">
    <citation type="submission" date="2018-03" db="EMBL/GenBank/DDBJ databases">
        <title>Whole genome sequencing of Histamine producing bacteria.</title>
        <authorList>
            <person name="Butler K."/>
        </authorList>
    </citation>
    <scope>NUCLEOTIDE SEQUENCE [LARGE SCALE GENOMIC DNA]</scope>
    <source>
        <strain evidence="2 3">DSM 16190</strain>
    </source>
</reference>
<sequence length="184" mass="20249">MHKDFEVVTVLRDCDAIVIPSGMPVTLPEHCRVVIIQELGGSFTVNENGRLLRIAEKDADALGKEVVLSAPQKRETDTSSEVDLSLVTDQLKTCYDPEIPVNIVDLGLIYTLDRSLLIDGRQRVSITMTLTAFGCGMGPVLVEDIREKILRVPGVDLVDVRIVYDPPWNVDMMSDAAKLALGML</sequence>
<dbReference type="NCBIfam" id="TIGR03406">
    <property type="entry name" value="FeS_long_SufT"/>
    <property type="match status" value="1"/>
</dbReference>
<evidence type="ECO:0000259" key="1">
    <source>
        <dbReference type="Pfam" id="PF01883"/>
    </source>
</evidence>
<dbReference type="EMBL" id="PYMC01000009">
    <property type="protein sequence ID" value="PSW04432.1"/>
    <property type="molecule type" value="Genomic_DNA"/>
</dbReference>
<proteinExistence type="predicted"/>
<dbReference type="InterPro" id="IPR002744">
    <property type="entry name" value="MIP18-like"/>
</dbReference>
<dbReference type="InterPro" id="IPR034904">
    <property type="entry name" value="FSCA_dom_sf"/>
</dbReference>
<dbReference type="Proteomes" id="UP000240904">
    <property type="component" value="Unassembled WGS sequence"/>
</dbReference>
<keyword evidence="3" id="KW-1185">Reference proteome</keyword>
<comment type="caution">
    <text evidence="2">The sequence shown here is derived from an EMBL/GenBank/DDBJ whole genome shotgun (WGS) entry which is preliminary data.</text>
</comment>
<dbReference type="PANTHER" id="PTHR42831">
    <property type="entry name" value="FE-S PROTEIN MATURATION AUXILIARY FACTOR YITW"/>
    <property type="match status" value="1"/>
</dbReference>
<dbReference type="Gene3D" id="3.30.300.130">
    <property type="entry name" value="Fe-S cluster assembly (FSCA)"/>
    <property type="match status" value="1"/>
</dbReference>
<feature type="domain" description="MIP18 family-like" evidence="1">
    <location>
        <begin position="87"/>
        <end position="160"/>
    </location>
</feature>
<dbReference type="SUPFAM" id="SSF117916">
    <property type="entry name" value="Fe-S cluster assembly (FSCA) domain-like"/>
    <property type="match status" value="1"/>
</dbReference>
<dbReference type="InterPro" id="IPR052339">
    <property type="entry name" value="Fe-S_Maturation_MIP18"/>
</dbReference>
<evidence type="ECO:0000313" key="3">
    <source>
        <dbReference type="Proteomes" id="UP000240904"/>
    </source>
</evidence>
<dbReference type="InterPro" id="IPR017776">
    <property type="entry name" value="FeS_assembly_SufT_put"/>
</dbReference>
<dbReference type="Pfam" id="PF01883">
    <property type="entry name" value="FeS_assembly_P"/>
    <property type="match status" value="1"/>
</dbReference>
<protein>
    <submittedName>
        <fullName evidence="2">Putative Fe-S cluster assembly protein SufT</fullName>
    </submittedName>
</protein>
<dbReference type="AlphaFoldDB" id="A0A2T3MWW6"/>
<organism evidence="2 3">
    <name type="scientific">Photobacterium lipolyticum</name>
    <dbReference type="NCBI Taxonomy" id="266810"/>
    <lineage>
        <taxon>Bacteria</taxon>
        <taxon>Pseudomonadati</taxon>
        <taxon>Pseudomonadota</taxon>
        <taxon>Gammaproteobacteria</taxon>
        <taxon>Vibrionales</taxon>
        <taxon>Vibrionaceae</taxon>
        <taxon>Photobacterium</taxon>
    </lineage>
</organism>
<name>A0A2T3MWW6_9GAMM</name>